<evidence type="ECO:0000256" key="7">
    <source>
        <dbReference type="SAM" id="MobiDB-lite"/>
    </source>
</evidence>
<dbReference type="EMBL" id="JAODUO010003005">
    <property type="protein sequence ID" value="KAK2149270.1"/>
    <property type="molecule type" value="Genomic_DNA"/>
</dbReference>
<comment type="similarity">
    <text evidence="1">Belongs to the protein-tyrosine phosphatase family.</text>
</comment>
<evidence type="ECO:0000256" key="2">
    <source>
        <dbReference type="ARBA" id="ARBA00013064"/>
    </source>
</evidence>
<dbReference type="Pfam" id="PF00084">
    <property type="entry name" value="Sushi"/>
    <property type="match status" value="1"/>
</dbReference>
<evidence type="ECO:0000259" key="9">
    <source>
        <dbReference type="PROSITE" id="PS50055"/>
    </source>
</evidence>
<dbReference type="PANTHER" id="PTHR19134">
    <property type="entry name" value="RECEPTOR-TYPE TYROSINE-PROTEIN PHOSPHATASE"/>
    <property type="match status" value="1"/>
</dbReference>
<keyword evidence="4" id="KW-0904">Protein phosphatase</keyword>
<gene>
    <name evidence="11" type="ORF">NP493_3021g00003</name>
</gene>
<evidence type="ECO:0000313" key="12">
    <source>
        <dbReference type="Proteomes" id="UP001209878"/>
    </source>
</evidence>
<accession>A0AAD9JBJ5</accession>
<keyword evidence="8" id="KW-1133">Transmembrane helix</keyword>
<feature type="domain" description="Sushi" evidence="10">
    <location>
        <begin position="1"/>
        <end position="47"/>
    </location>
</feature>
<dbReference type="GO" id="GO:0004725">
    <property type="term" value="F:protein tyrosine phosphatase activity"/>
    <property type="evidence" value="ECO:0007669"/>
    <property type="project" value="UniProtKB-EC"/>
</dbReference>
<dbReference type="AlphaFoldDB" id="A0AAD9JBJ5"/>
<feature type="region of interest" description="Disordered" evidence="7">
    <location>
        <begin position="118"/>
        <end position="137"/>
    </location>
</feature>
<sequence>MVNTTGSGYMDKATYTCATGYQSDGQHRVLVCSTNGKWEGDKITCTEIASTTTRANDGQDKANNVAPPPSTSGITIIIAVLAVTFVVIVACIITVFMAIRRRRSEKDEQTNPIVNVFKKSKQGGKKGKTGETGGDGIEDVEQGEAAAAEYVNLQLAVTYVVAVGDLVAYVDDKKQQDGFRDEYGELPRGIQADCKAAKKQDNLPKNRFKDILPYDKTRVVLETNDGKSDYINANHVMGYGEKEKAYIACQGPKDTTIEDMWRMIWQENSNIILMLANLRENGRKTDVDQGTSSGYEITDGHCVSLPGNPTKGKDLEEDRRDGGETNWKGTIWQRIAQDRQMWKQLVEDFAQPRDTVAAQ</sequence>
<keyword evidence="8" id="KW-0812">Transmembrane</keyword>
<keyword evidence="5" id="KW-1015">Disulfide bond</keyword>
<feature type="compositionally biased region" description="Basic and acidic residues" evidence="7">
    <location>
        <begin position="311"/>
        <end position="323"/>
    </location>
</feature>
<dbReference type="PANTHER" id="PTHR19134:SF562">
    <property type="entry name" value="PROTEIN-TYROSINE-PHOSPHATASE"/>
    <property type="match status" value="1"/>
</dbReference>
<dbReference type="SUPFAM" id="SSF57535">
    <property type="entry name" value="Complement control module/SCR domain"/>
    <property type="match status" value="1"/>
</dbReference>
<dbReference type="Gene3D" id="3.90.190.10">
    <property type="entry name" value="Protein tyrosine phosphatase superfamily"/>
    <property type="match status" value="1"/>
</dbReference>
<dbReference type="GO" id="GO:0008045">
    <property type="term" value="P:motor neuron axon guidance"/>
    <property type="evidence" value="ECO:0007669"/>
    <property type="project" value="TreeGrafter"/>
</dbReference>
<dbReference type="CDD" id="cd00033">
    <property type="entry name" value="CCP"/>
    <property type="match status" value="1"/>
</dbReference>
<keyword evidence="6" id="KW-0768">Sushi</keyword>
<protein>
    <recommendedName>
        <fullName evidence="2">protein-tyrosine-phosphatase</fullName>
        <ecNumber evidence="2">3.1.3.48</ecNumber>
    </recommendedName>
</protein>
<reference evidence="11" key="1">
    <citation type="journal article" date="2023" name="Mol. Biol. Evol.">
        <title>Third-Generation Sequencing Reveals the Adaptive Role of the Epigenome in Three Deep-Sea Polychaetes.</title>
        <authorList>
            <person name="Perez M."/>
            <person name="Aroh O."/>
            <person name="Sun Y."/>
            <person name="Lan Y."/>
            <person name="Juniper S.K."/>
            <person name="Young C.R."/>
            <person name="Angers B."/>
            <person name="Qian P.Y."/>
        </authorList>
    </citation>
    <scope>NUCLEOTIDE SEQUENCE</scope>
    <source>
        <strain evidence="11">R07B-5</strain>
    </source>
</reference>
<name>A0AAD9JBJ5_RIDPI</name>
<dbReference type="Gene3D" id="2.10.70.10">
    <property type="entry name" value="Complement Module, domain 1"/>
    <property type="match status" value="1"/>
</dbReference>
<feature type="compositionally biased region" description="Basic residues" evidence="7">
    <location>
        <begin position="118"/>
        <end position="127"/>
    </location>
</feature>
<dbReference type="PROSITE" id="PS50055">
    <property type="entry name" value="TYR_PHOSPHATASE_PTP"/>
    <property type="match status" value="1"/>
</dbReference>
<evidence type="ECO:0000256" key="5">
    <source>
        <dbReference type="ARBA" id="ARBA00023157"/>
    </source>
</evidence>
<evidence type="ECO:0000256" key="3">
    <source>
        <dbReference type="ARBA" id="ARBA00022801"/>
    </source>
</evidence>
<proteinExistence type="inferred from homology"/>
<evidence type="ECO:0000259" key="10">
    <source>
        <dbReference type="PROSITE" id="PS50923"/>
    </source>
</evidence>
<dbReference type="SMART" id="SM00194">
    <property type="entry name" value="PTPc"/>
    <property type="match status" value="1"/>
</dbReference>
<evidence type="ECO:0000256" key="4">
    <source>
        <dbReference type="ARBA" id="ARBA00022912"/>
    </source>
</evidence>
<dbReference type="SUPFAM" id="SSF52799">
    <property type="entry name" value="(Phosphotyrosine protein) phosphatases II"/>
    <property type="match status" value="1"/>
</dbReference>
<feature type="domain" description="Tyrosine-protein phosphatase" evidence="9">
    <location>
        <begin position="179"/>
        <end position="284"/>
    </location>
</feature>
<evidence type="ECO:0000256" key="6">
    <source>
        <dbReference type="PROSITE-ProRule" id="PRU00302"/>
    </source>
</evidence>
<comment type="caution">
    <text evidence="11">The sequence shown here is derived from an EMBL/GenBank/DDBJ whole genome shotgun (WGS) entry which is preliminary data.</text>
</comment>
<dbReference type="InterPro" id="IPR050348">
    <property type="entry name" value="Protein-Tyr_Phosphatase"/>
</dbReference>
<dbReference type="EC" id="3.1.3.48" evidence="2"/>
<keyword evidence="12" id="KW-1185">Reference proteome</keyword>
<dbReference type="InterPro" id="IPR000242">
    <property type="entry name" value="PTP_cat"/>
</dbReference>
<dbReference type="PRINTS" id="PR00700">
    <property type="entry name" value="PRTYPHPHTASE"/>
</dbReference>
<dbReference type="Pfam" id="PF00102">
    <property type="entry name" value="Y_phosphatase"/>
    <property type="match status" value="1"/>
</dbReference>
<keyword evidence="3" id="KW-0378">Hydrolase</keyword>
<organism evidence="11 12">
    <name type="scientific">Ridgeia piscesae</name>
    <name type="common">Tubeworm</name>
    <dbReference type="NCBI Taxonomy" id="27915"/>
    <lineage>
        <taxon>Eukaryota</taxon>
        <taxon>Metazoa</taxon>
        <taxon>Spiralia</taxon>
        <taxon>Lophotrochozoa</taxon>
        <taxon>Annelida</taxon>
        <taxon>Polychaeta</taxon>
        <taxon>Sedentaria</taxon>
        <taxon>Canalipalpata</taxon>
        <taxon>Sabellida</taxon>
        <taxon>Siboglinidae</taxon>
        <taxon>Ridgeia</taxon>
    </lineage>
</organism>
<evidence type="ECO:0000256" key="8">
    <source>
        <dbReference type="SAM" id="Phobius"/>
    </source>
</evidence>
<feature type="transmembrane region" description="Helical" evidence="8">
    <location>
        <begin position="74"/>
        <end position="99"/>
    </location>
</feature>
<feature type="region of interest" description="Disordered" evidence="7">
    <location>
        <begin position="295"/>
        <end position="326"/>
    </location>
</feature>
<dbReference type="Proteomes" id="UP001209878">
    <property type="component" value="Unassembled WGS sequence"/>
</dbReference>
<comment type="caution">
    <text evidence="6">Lacks conserved residue(s) required for the propagation of feature annotation.</text>
</comment>
<dbReference type="PROSITE" id="PS50923">
    <property type="entry name" value="SUSHI"/>
    <property type="match status" value="1"/>
</dbReference>
<dbReference type="InterPro" id="IPR000436">
    <property type="entry name" value="Sushi_SCR_CCP_dom"/>
</dbReference>
<evidence type="ECO:0000313" key="11">
    <source>
        <dbReference type="EMBL" id="KAK2149270.1"/>
    </source>
</evidence>
<keyword evidence="8" id="KW-0472">Membrane</keyword>
<evidence type="ECO:0000256" key="1">
    <source>
        <dbReference type="ARBA" id="ARBA00009580"/>
    </source>
</evidence>
<dbReference type="InterPro" id="IPR029021">
    <property type="entry name" value="Prot-tyrosine_phosphatase-like"/>
</dbReference>
<dbReference type="InterPro" id="IPR035976">
    <property type="entry name" value="Sushi/SCR/CCP_sf"/>
</dbReference>